<reference evidence="3 4" key="1">
    <citation type="journal article" date="2013" name="BMC Genomics">
        <title>Genomics-driven discovery of the pneumocandin biosynthetic gene cluster in the fungus Glarea lozoyensis.</title>
        <authorList>
            <person name="Chen L."/>
            <person name="Yue Q."/>
            <person name="Zhang X."/>
            <person name="Xiang M."/>
            <person name="Wang C."/>
            <person name="Li S."/>
            <person name="Che Y."/>
            <person name="Ortiz-Lopez F.J."/>
            <person name="Bills G.F."/>
            <person name="Liu X."/>
            <person name="An Z."/>
        </authorList>
    </citation>
    <scope>NUCLEOTIDE SEQUENCE [LARGE SCALE GENOMIC DNA]</scope>
    <source>
        <strain evidence="4">ATCC 20868 / MF5171</strain>
    </source>
</reference>
<dbReference type="eggNOG" id="KOG1994">
    <property type="taxonomic scope" value="Eukaryota"/>
</dbReference>
<dbReference type="PANTHER" id="PTHR21032">
    <property type="entry name" value="G PATCH DOMAIN-CONTAINING PROTEIN 11"/>
    <property type="match status" value="1"/>
</dbReference>
<proteinExistence type="predicted"/>
<accession>S3CWC4</accession>
<dbReference type="InterPro" id="IPR025239">
    <property type="entry name" value="DUF4187"/>
</dbReference>
<dbReference type="OMA" id="DYMNMVI"/>
<feature type="region of interest" description="Disordered" evidence="1">
    <location>
        <begin position="42"/>
        <end position="62"/>
    </location>
</feature>
<dbReference type="HOGENOM" id="CLU_046724_2_0_1"/>
<dbReference type="PROSITE" id="PS50174">
    <property type="entry name" value="G_PATCH"/>
    <property type="match status" value="1"/>
</dbReference>
<dbReference type="KEGG" id="glz:GLAREA_00389"/>
<dbReference type="STRING" id="1116229.S3CWC4"/>
<keyword evidence="4" id="KW-1185">Reference proteome</keyword>
<dbReference type="EMBL" id="KE145367">
    <property type="protein sequence ID" value="EPE29229.1"/>
    <property type="molecule type" value="Genomic_DNA"/>
</dbReference>
<dbReference type="Proteomes" id="UP000016922">
    <property type="component" value="Unassembled WGS sequence"/>
</dbReference>
<feature type="compositionally biased region" description="Basic and acidic residues" evidence="1">
    <location>
        <begin position="43"/>
        <end position="62"/>
    </location>
</feature>
<dbReference type="GO" id="GO:0003676">
    <property type="term" value="F:nucleic acid binding"/>
    <property type="evidence" value="ECO:0007669"/>
    <property type="project" value="InterPro"/>
</dbReference>
<dbReference type="SMART" id="SM01173">
    <property type="entry name" value="DUF4187"/>
    <property type="match status" value="1"/>
</dbReference>
<dbReference type="OrthoDB" id="786951at2759"/>
<dbReference type="SMART" id="SM00443">
    <property type="entry name" value="G_patch"/>
    <property type="match status" value="1"/>
</dbReference>
<feature type="domain" description="G-patch" evidence="2">
    <location>
        <begin position="82"/>
        <end position="134"/>
    </location>
</feature>
<feature type="region of interest" description="Disordered" evidence="1">
    <location>
        <begin position="181"/>
        <end position="208"/>
    </location>
</feature>
<dbReference type="GO" id="GO:0000776">
    <property type="term" value="C:kinetochore"/>
    <property type="evidence" value="ECO:0007669"/>
    <property type="project" value="TreeGrafter"/>
</dbReference>
<protein>
    <recommendedName>
        <fullName evidence="2">G-patch domain-containing protein</fullName>
    </recommendedName>
</protein>
<dbReference type="PANTHER" id="PTHR21032:SF0">
    <property type="entry name" value="G PATCH DOMAIN-CONTAINING PROTEIN 11"/>
    <property type="match status" value="1"/>
</dbReference>
<dbReference type="AlphaFoldDB" id="S3CWC4"/>
<organism evidence="3 4">
    <name type="scientific">Glarea lozoyensis (strain ATCC 20868 / MF5171)</name>
    <dbReference type="NCBI Taxonomy" id="1116229"/>
    <lineage>
        <taxon>Eukaryota</taxon>
        <taxon>Fungi</taxon>
        <taxon>Dikarya</taxon>
        <taxon>Ascomycota</taxon>
        <taxon>Pezizomycotina</taxon>
        <taxon>Leotiomycetes</taxon>
        <taxon>Helotiales</taxon>
        <taxon>Helotiaceae</taxon>
        <taxon>Glarea</taxon>
    </lineage>
</organism>
<sequence>MPAQDPVAADEEIREEEDYMSMIVAEPTIPKVKETYTQRLRRKALESEARGRTKSKAERALEEAAAREDALAKSLLEDENASKSKGLKMMAKMGFKGGALGKKGEDGQGLMDGRLEPVGVVIKEDRGGIGLDNEKKRKIREEFESESKRVKAEEGDYRDRVRRERELAKLEGQVAAAQRVAERLDGEREEEAAGITGDGVPNGSISSKKINTQPLKSINVLWRGLIRGREEKERDRRMRYDLHQSLSRLPTYDDPDEDKDYRQALGKEHTQHVLVEDLEEEDPELDAFNELEPAERLEQLISHLRRDFNYCFWCKFSYPDSELEGCPGLTEEDHD</sequence>
<dbReference type="InterPro" id="IPR039249">
    <property type="entry name" value="GPATCH11"/>
</dbReference>
<evidence type="ECO:0000259" key="2">
    <source>
        <dbReference type="PROSITE" id="PS50174"/>
    </source>
</evidence>
<gene>
    <name evidence="3" type="ORF">GLAREA_00389</name>
</gene>
<dbReference type="Pfam" id="PF13821">
    <property type="entry name" value="DUF4187"/>
    <property type="match status" value="1"/>
</dbReference>
<evidence type="ECO:0000313" key="4">
    <source>
        <dbReference type="Proteomes" id="UP000016922"/>
    </source>
</evidence>
<evidence type="ECO:0000256" key="1">
    <source>
        <dbReference type="SAM" id="MobiDB-lite"/>
    </source>
</evidence>
<dbReference type="InterPro" id="IPR000467">
    <property type="entry name" value="G_patch_dom"/>
</dbReference>
<name>S3CWC4_GLAL2</name>
<dbReference type="GeneID" id="19459447"/>
<dbReference type="RefSeq" id="XP_008083338.1">
    <property type="nucleotide sequence ID" value="XM_008085147.1"/>
</dbReference>
<evidence type="ECO:0000313" key="3">
    <source>
        <dbReference type="EMBL" id="EPE29229.1"/>
    </source>
</evidence>